<evidence type="ECO:0000259" key="2">
    <source>
        <dbReference type="Pfam" id="PF07858"/>
    </source>
</evidence>
<keyword evidence="4" id="KW-1185">Reference proteome</keyword>
<evidence type="ECO:0000313" key="4">
    <source>
        <dbReference type="Proteomes" id="UP000198802"/>
    </source>
</evidence>
<organism evidence="3 4">
    <name type="scientific">Parafrankia irregularis</name>
    <dbReference type="NCBI Taxonomy" id="795642"/>
    <lineage>
        <taxon>Bacteria</taxon>
        <taxon>Bacillati</taxon>
        <taxon>Actinomycetota</taxon>
        <taxon>Actinomycetes</taxon>
        <taxon>Frankiales</taxon>
        <taxon>Frankiaceae</taxon>
        <taxon>Parafrankia</taxon>
    </lineage>
</organism>
<dbReference type="GO" id="GO:0016787">
    <property type="term" value="F:hydrolase activity"/>
    <property type="evidence" value="ECO:0007669"/>
    <property type="project" value="UniProtKB-KW"/>
</dbReference>
<protein>
    <submittedName>
        <fullName evidence="3">Limonene-1,2-epoxide hydrolase</fullName>
    </submittedName>
</protein>
<evidence type="ECO:0000313" key="3">
    <source>
        <dbReference type="EMBL" id="CUU54922.1"/>
    </source>
</evidence>
<keyword evidence="3" id="KW-0378">Hydrolase</keyword>
<feature type="region of interest" description="Disordered" evidence="1">
    <location>
        <begin position="1"/>
        <end position="37"/>
    </location>
</feature>
<name>A0A0S4QK57_9ACTN</name>
<sequence length="179" mass="19418">MSEPHVSPEPPASSGPDPKPNPGPDSGTDTDTSSASEPRAVVRAFLTALERLDADAALALVSDDVVYQNVPLPPARGRVAVEKQLRWMLRHGTGFEARIHHLAADGPVVLTERTDVLRAGSWEAEFWVCGTFEVRDGRVVLWRDYFDWATFLAASARGAGRALFFQAAAAVAARRRNSP</sequence>
<accession>A0A0S4QK57</accession>
<dbReference type="SUPFAM" id="SSF54427">
    <property type="entry name" value="NTF2-like"/>
    <property type="match status" value="1"/>
</dbReference>
<gene>
    <name evidence="3" type="ORF">Ga0074812_103412</name>
</gene>
<feature type="compositionally biased region" description="Pro residues" evidence="1">
    <location>
        <begin position="7"/>
        <end position="23"/>
    </location>
</feature>
<reference evidence="4" key="1">
    <citation type="submission" date="2015-11" db="EMBL/GenBank/DDBJ databases">
        <authorList>
            <person name="Varghese N."/>
        </authorList>
    </citation>
    <scope>NUCLEOTIDE SEQUENCE [LARGE SCALE GENOMIC DNA]</scope>
    <source>
        <strain evidence="4">DSM 45899</strain>
    </source>
</reference>
<feature type="compositionally biased region" description="Low complexity" evidence="1">
    <location>
        <begin position="24"/>
        <end position="34"/>
    </location>
</feature>
<dbReference type="Gene3D" id="3.10.450.50">
    <property type="match status" value="1"/>
</dbReference>
<proteinExistence type="predicted"/>
<dbReference type="Proteomes" id="UP000198802">
    <property type="component" value="Unassembled WGS sequence"/>
</dbReference>
<dbReference type="EMBL" id="FAOZ01000003">
    <property type="protein sequence ID" value="CUU54922.1"/>
    <property type="molecule type" value="Genomic_DNA"/>
</dbReference>
<dbReference type="InterPro" id="IPR013100">
    <property type="entry name" value="LEH"/>
</dbReference>
<dbReference type="Pfam" id="PF07858">
    <property type="entry name" value="LEH"/>
    <property type="match status" value="1"/>
</dbReference>
<dbReference type="AlphaFoldDB" id="A0A0S4QK57"/>
<dbReference type="InterPro" id="IPR032710">
    <property type="entry name" value="NTF2-like_dom_sf"/>
</dbReference>
<feature type="domain" description="Limonene-1,2-epoxide hydrolase" evidence="2">
    <location>
        <begin position="38"/>
        <end position="157"/>
    </location>
</feature>
<evidence type="ECO:0000256" key="1">
    <source>
        <dbReference type="SAM" id="MobiDB-lite"/>
    </source>
</evidence>